<dbReference type="GeneID" id="75051276"/>
<gene>
    <name evidence="1" type="ORF">E5259_14635</name>
</gene>
<organism evidence="1 2">
    <name type="scientific">Blautia producta</name>
    <dbReference type="NCBI Taxonomy" id="33035"/>
    <lineage>
        <taxon>Bacteria</taxon>
        <taxon>Bacillati</taxon>
        <taxon>Bacillota</taxon>
        <taxon>Clostridia</taxon>
        <taxon>Lachnospirales</taxon>
        <taxon>Lachnospiraceae</taxon>
        <taxon>Blautia</taxon>
    </lineage>
</organism>
<dbReference type="EMBL" id="CP039126">
    <property type="protein sequence ID" value="QMW78726.1"/>
    <property type="molecule type" value="Genomic_DNA"/>
</dbReference>
<dbReference type="Gene3D" id="3.40.50.300">
    <property type="entry name" value="P-loop containing nucleotide triphosphate hydrolases"/>
    <property type="match status" value="1"/>
</dbReference>
<evidence type="ECO:0000313" key="1">
    <source>
        <dbReference type="EMBL" id="QMW78726.1"/>
    </source>
</evidence>
<name>A0A7G5MVT3_9FIRM</name>
<dbReference type="Proteomes" id="UP000515789">
    <property type="component" value="Chromosome"/>
</dbReference>
<proteinExistence type="predicted"/>
<protein>
    <submittedName>
        <fullName evidence="1">Uncharacterized protein</fullName>
    </submittedName>
</protein>
<sequence length="111" mass="12450">MFIFAITQKISDLPKSVIANSGIILAGKLKTEDDVKVVIRSIAREERYEDRDIVKWLPRSPIGCFICQSSRCTDFKDAEPVLVKIAKLNATAPSNAELDEISAKRDIMIRL</sequence>
<dbReference type="AlphaFoldDB" id="A0A7G5MVT3"/>
<dbReference type="RefSeq" id="WP_018597923.1">
    <property type="nucleotide sequence ID" value="NZ_AP031416.1"/>
</dbReference>
<accession>A0A7G5MVT3</accession>
<reference evidence="1 2" key="1">
    <citation type="submission" date="2019-04" db="EMBL/GenBank/DDBJ databases">
        <authorList>
            <person name="Schori C."/>
            <person name="Ahrens C."/>
        </authorList>
    </citation>
    <scope>NUCLEOTIDE SEQUENCE [LARGE SCALE GENOMIC DNA]</scope>
    <source>
        <strain evidence="1 2">DSM 2950</strain>
    </source>
</reference>
<evidence type="ECO:0000313" key="2">
    <source>
        <dbReference type="Proteomes" id="UP000515789"/>
    </source>
</evidence>
<dbReference type="InterPro" id="IPR027417">
    <property type="entry name" value="P-loop_NTPase"/>
</dbReference>